<sequence>MTMDKKILDVTCGSRTIWFDKQHPAAVYCDRRDEEYTGLWKSTQHDSERKCIVHPDVVADFTDLPFPNNSFSLVVFDPPHLAHVSENSWTFKKYGKLGKDWPQMLHDGFKECMRVLKPDGVLIFKWSEHEIPAAKVWDAIGERPLFGHRSGKKMGTFWGCFMKFGGDDNG</sequence>
<evidence type="ECO:0000313" key="1">
    <source>
        <dbReference type="EMBL" id="DAF48664.1"/>
    </source>
</evidence>
<proteinExistence type="predicted"/>
<accession>A0A8S5SCK1</accession>
<keyword evidence="1" id="KW-0808">Transferase</keyword>
<protein>
    <submittedName>
        <fullName evidence="1">Methyltransferase domain</fullName>
    </submittedName>
</protein>
<reference evidence="1" key="1">
    <citation type="journal article" date="2021" name="Proc. Natl. Acad. Sci. U.S.A.">
        <title>A Catalog of Tens of Thousands of Viruses from Human Metagenomes Reveals Hidden Associations with Chronic Diseases.</title>
        <authorList>
            <person name="Tisza M.J."/>
            <person name="Buck C.B."/>
        </authorList>
    </citation>
    <scope>NUCLEOTIDE SEQUENCE</scope>
    <source>
        <strain evidence="1">CtrCv3</strain>
    </source>
</reference>
<dbReference type="Gene3D" id="3.40.50.150">
    <property type="entry name" value="Vaccinia Virus protein VP39"/>
    <property type="match status" value="1"/>
</dbReference>
<keyword evidence="1" id="KW-0489">Methyltransferase</keyword>
<dbReference type="GO" id="GO:0032259">
    <property type="term" value="P:methylation"/>
    <property type="evidence" value="ECO:0007669"/>
    <property type="project" value="UniProtKB-KW"/>
</dbReference>
<dbReference type="GO" id="GO:0008168">
    <property type="term" value="F:methyltransferase activity"/>
    <property type="evidence" value="ECO:0007669"/>
    <property type="project" value="UniProtKB-KW"/>
</dbReference>
<dbReference type="EMBL" id="BK032572">
    <property type="protein sequence ID" value="DAF48664.1"/>
    <property type="molecule type" value="Genomic_DNA"/>
</dbReference>
<dbReference type="CDD" id="cd02440">
    <property type="entry name" value="AdoMet_MTases"/>
    <property type="match status" value="1"/>
</dbReference>
<organism evidence="1">
    <name type="scientific">Siphoviridae sp. ctrCv3</name>
    <dbReference type="NCBI Taxonomy" id="2827954"/>
    <lineage>
        <taxon>Viruses</taxon>
        <taxon>Duplodnaviria</taxon>
        <taxon>Heunggongvirae</taxon>
        <taxon>Uroviricota</taxon>
        <taxon>Caudoviricetes</taxon>
    </lineage>
</organism>
<dbReference type="SUPFAM" id="SSF53335">
    <property type="entry name" value="S-adenosyl-L-methionine-dependent methyltransferases"/>
    <property type="match status" value="1"/>
</dbReference>
<dbReference type="InterPro" id="IPR029063">
    <property type="entry name" value="SAM-dependent_MTases_sf"/>
</dbReference>
<name>A0A8S5SCK1_9CAUD</name>